<dbReference type="AlphaFoldDB" id="A0A4Y2EJB9"/>
<organism evidence="1 2">
    <name type="scientific">Araneus ventricosus</name>
    <name type="common">Orbweaver spider</name>
    <name type="synonym">Epeira ventricosa</name>
    <dbReference type="NCBI Taxonomy" id="182803"/>
    <lineage>
        <taxon>Eukaryota</taxon>
        <taxon>Metazoa</taxon>
        <taxon>Ecdysozoa</taxon>
        <taxon>Arthropoda</taxon>
        <taxon>Chelicerata</taxon>
        <taxon>Arachnida</taxon>
        <taxon>Araneae</taxon>
        <taxon>Araneomorphae</taxon>
        <taxon>Entelegynae</taxon>
        <taxon>Araneoidea</taxon>
        <taxon>Araneidae</taxon>
        <taxon>Araneus</taxon>
    </lineage>
</organism>
<dbReference type="Proteomes" id="UP000499080">
    <property type="component" value="Unassembled WGS sequence"/>
</dbReference>
<sequence>MIPRASQKTVAITLPADFTVFAFFGSGSPLKIYCFDCPLSLECSSVSMFSPQLCIDAETRGLRRKSTNPASALIKRDTHLAEIFFTPNFWCKIENSVLWDMPAASTISRTLIRRSLKTISRILSIISEEVTSTGRPERCSSFVDELAYRGKSEIYFLCGITTHNLHGLHLLNKGGSSMLCKLSDTGNQSIGQYLSIHNDSVSNPPTNRRLEEAVVGDWSKTISKQSCKQGEFHFANFVATDDYDVHIVKTAIETYEKIKKQVVVIGQDVDLLVSPTALTPDYMDILMLKEGKDKIKDRFYSSKICRILIS</sequence>
<name>A0A4Y2EJB9_ARAVE</name>
<accession>A0A4Y2EJB9</accession>
<dbReference type="EMBL" id="BGPR01000622">
    <property type="protein sequence ID" value="GBM28901.1"/>
    <property type="molecule type" value="Genomic_DNA"/>
</dbReference>
<evidence type="ECO:0000313" key="1">
    <source>
        <dbReference type="EMBL" id="GBM28901.1"/>
    </source>
</evidence>
<gene>
    <name evidence="1" type="ORF">AVEN_265288_1</name>
</gene>
<comment type="caution">
    <text evidence="1">The sequence shown here is derived from an EMBL/GenBank/DDBJ whole genome shotgun (WGS) entry which is preliminary data.</text>
</comment>
<proteinExistence type="predicted"/>
<dbReference type="OrthoDB" id="6781249at2759"/>
<keyword evidence="2" id="KW-1185">Reference proteome</keyword>
<reference evidence="1 2" key="1">
    <citation type="journal article" date="2019" name="Sci. Rep.">
        <title>Orb-weaving spider Araneus ventricosus genome elucidates the spidroin gene catalogue.</title>
        <authorList>
            <person name="Kono N."/>
            <person name="Nakamura H."/>
            <person name="Ohtoshi R."/>
            <person name="Moran D.A.P."/>
            <person name="Shinohara A."/>
            <person name="Yoshida Y."/>
            <person name="Fujiwara M."/>
            <person name="Mori M."/>
            <person name="Tomita M."/>
            <person name="Arakawa K."/>
        </authorList>
    </citation>
    <scope>NUCLEOTIDE SEQUENCE [LARGE SCALE GENOMIC DNA]</scope>
</reference>
<protein>
    <submittedName>
        <fullName evidence="1">Uncharacterized protein</fullName>
    </submittedName>
</protein>
<evidence type="ECO:0000313" key="2">
    <source>
        <dbReference type="Proteomes" id="UP000499080"/>
    </source>
</evidence>